<dbReference type="Pfam" id="PF10096">
    <property type="entry name" value="DUF2334"/>
    <property type="match status" value="1"/>
</dbReference>
<sequence length="582" mass="65880">MKKSLQIFVIWKVIGLMLLSFFLPVGAASAATEIEKEAKVLVLYSSRHGNVDSDQRLLDMAIGAFSNDITFKHAAEVEAEDTEDITHLFYYGNKSETLPSNTVRQITSFSGTTVVVGKNIEQLDEKYDYVSLDECETITTLKMTGDETKKTSIQSQSVTGVITEEETDVLVAGERKSKDIPVLVKQDNTYYSALDSLVPPYSVYFSQALHDVFDTDPSEKTPGYIRLEDIHPLADPDQLMEVAEFLKEKEIPYLMAVIPVYTHPETGEEYHFNDSPDVLKAVRYMQENGGSVVLHGYTHQFRDSETGEGFEFWDVEHEMPIYHGQDEEVVKKTERDFDSEEEYAAYVEENKAYEREYIEKRLTRGIEELTNFGLHPLAFEAPHYTMSQNGYDVVSDYFSTYVGQIQLSDKDWKTMETTPAASTPSFLNGMEVLPETIGYIRPEDSKAVDRMMKKANNYEVMDGGIVGGFYHPYLGVDGLKEVIGEMEKIPNIDWIDLKDYDNKVETDNVVITSGSGTIFTDIDRTGLMLSSIDFPIYHVKVFIQKMMWGVAGIGLLSVSFFIGYMITQRVRRKRLEGEVSGG</sequence>
<dbReference type="InterPro" id="IPR011330">
    <property type="entry name" value="Glyco_hydro/deAcase_b/a-brl"/>
</dbReference>
<evidence type="ECO:0000313" key="4">
    <source>
        <dbReference type="Proteomes" id="UP000275076"/>
    </source>
</evidence>
<dbReference type="InterPro" id="IPR018763">
    <property type="entry name" value="DUF2334"/>
</dbReference>
<keyword evidence="2" id="KW-0732">Signal</keyword>
<keyword evidence="1" id="KW-0812">Transmembrane</keyword>
<comment type="caution">
    <text evidence="3">The sequence shown here is derived from an EMBL/GenBank/DDBJ whole genome shotgun (WGS) entry which is preliminary data.</text>
</comment>
<dbReference type="RefSeq" id="WP_125553409.1">
    <property type="nucleotide sequence ID" value="NZ_RBVX01000001.1"/>
</dbReference>
<dbReference type="SUPFAM" id="SSF88713">
    <property type="entry name" value="Glycoside hydrolase/deacetylase"/>
    <property type="match status" value="1"/>
</dbReference>
<keyword evidence="1" id="KW-1133">Transmembrane helix</keyword>
<dbReference type="OrthoDB" id="2339428at2"/>
<feature type="transmembrane region" description="Helical" evidence="1">
    <location>
        <begin position="546"/>
        <end position="566"/>
    </location>
</feature>
<evidence type="ECO:0000256" key="1">
    <source>
        <dbReference type="SAM" id="Phobius"/>
    </source>
</evidence>
<dbReference type="GO" id="GO:0005975">
    <property type="term" value="P:carbohydrate metabolic process"/>
    <property type="evidence" value="ECO:0007669"/>
    <property type="project" value="InterPro"/>
</dbReference>
<organism evidence="3 4">
    <name type="scientific">Salibacterium salarium</name>
    <dbReference type="NCBI Taxonomy" id="284579"/>
    <lineage>
        <taxon>Bacteria</taxon>
        <taxon>Bacillati</taxon>
        <taxon>Bacillota</taxon>
        <taxon>Bacilli</taxon>
        <taxon>Bacillales</taxon>
        <taxon>Bacillaceae</taxon>
    </lineage>
</organism>
<reference evidence="3 4" key="1">
    <citation type="submission" date="2018-10" db="EMBL/GenBank/DDBJ databases">
        <title>Draft genome sequence of Bacillus salarius IM0101, isolated from a hypersaline soil in Inner Mongolia, China.</title>
        <authorList>
            <person name="Yamprayoonswat W."/>
            <person name="Boonvisut S."/>
            <person name="Jumpathong W."/>
            <person name="Sittihan S."/>
            <person name="Ruangsuj P."/>
            <person name="Wanthongcharoen S."/>
            <person name="Thongpramul N."/>
            <person name="Pimmason S."/>
            <person name="Yu B."/>
            <person name="Yasawong M."/>
        </authorList>
    </citation>
    <scope>NUCLEOTIDE SEQUENCE [LARGE SCALE GENOMIC DNA]</scope>
    <source>
        <strain evidence="3 4">IM0101</strain>
    </source>
</reference>
<feature type="signal peptide" evidence="2">
    <location>
        <begin position="1"/>
        <end position="27"/>
    </location>
</feature>
<accession>A0A428N9T0</accession>
<protein>
    <submittedName>
        <fullName evidence="3">DUF2334 domain-containing protein</fullName>
    </submittedName>
</protein>
<dbReference type="AlphaFoldDB" id="A0A428N9T0"/>
<evidence type="ECO:0000256" key="2">
    <source>
        <dbReference type="SAM" id="SignalP"/>
    </source>
</evidence>
<evidence type="ECO:0000313" key="3">
    <source>
        <dbReference type="EMBL" id="RSL35100.1"/>
    </source>
</evidence>
<name>A0A428N9T0_9BACI</name>
<dbReference type="EMBL" id="RBVX01000001">
    <property type="protein sequence ID" value="RSL35100.1"/>
    <property type="molecule type" value="Genomic_DNA"/>
</dbReference>
<feature type="chain" id="PRO_5039407451" evidence="2">
    <location>
        <begin position="28"/>
        <end position="582"/>
    </location>
</feature>
<keyword evidence="4" id="KW-1185">Reference proteome</keyword>
<proteinExistence type="predicted"/>
<keyword evidence="1" id="KW-0472">Membrane</keyword>
<gene>
    <name evidence="3" type="ORF">D7Z54_00565</name>
</gene>
<dbReference type="Proteomes" id="UP000275076">
    <property type="component" value="Unassembled WGS sequence"/>
</dbReference>